<dbReference type="CDD" id="cd19419">
    <property type="entry name" value="lipocalin_L-PGDS"/>
    <property type="match status" value="1"/>
</dbReference>
<dbReference type="GO" id="GO:0044218">
    <property type="term" value="C:other organism cell membrane"/>
    <property type="evidence" value="ECO:0007669"/>
    <property type="project" value="UniProtKB-KW"/>
</dbReference>
<organism evidence="21 22">
    <name type="scientific">Tupaia chinensis</name>
    <name type="common">Chinese tree shrew</name>
    <name type="synonym">Tupaia belangeri chinensis</name>
    <dbReference type="NCBI Taxonomy" id="246437"/>
    <lineage>
        <taxon>Eukaryota</taxon>
        <taxon>Metazoa</taxon>
        <taxon>Chordata</taxon>
        <taxon>Craniata</taxon>
        <taxon>Vertebrata</taxon>
        <taxon>Euteleostomi</taxon>
        <taxon>Mammalia</taxon>
        <taxon>Eutheria</taxon>
        <taxon>Euarchontoglires</taxon>
        <taxon>Scandentia</taxon>
        <taxon>Tupaiidae</taxon>
        <taxon>Tupaia</taxon>
    </lineage>
</organism>
<dbReference type="eggNOG" id="ENOG502S6GK">
    <property type="taxonomic scope" value="Eukaryota"/>
</dbReference>
<keyword evidence="7" id="KW-0732">Signal</keyword>
<comment type="subunit">
    <text evidence="19">Heterotrimer of 3 chains: alpha (C8A), beta (C8B) and gamma (C8G); the alpha and gamma chains are disulfide bonded. Component of the membrane attack complex (MAC), composed of complement C5b, C6, C7, C8A, C8B, C8G and multiple copies of the pore-forming subunit C9.</text>
</comment>
<evidence type="ECO:0000313" key="21">
    <source>
        <dbReference type="EMBL" id="ELV13133.1"/>
    </source>
</evidence>
<evidence type="ECO:0000256" key="14">
    <source>
        <dbReference type="ARBA" id="ARBA00023157"/>
    </source>
</evidence>
<dbReference type="SUPFAM" id="SSF50814">
    <property type="entry name" value="Lipocalins"/>
    <property type="match status" value="3"/>
</dbReference>
<reference evidence="22" key="2">
    <citation type="journal article" date="2013" name="Nat. Commun.">
        <title>Genome of the Chinese tree shrew.</title>
        <authorList>
            <person name="Fan Y."/>
            <person name="Huang Z.Y."/>
            <person name="Cao C.C."/>
            <person name="Chen C.S."/>
            <person name="Chen Y.X."/>
            <person name="Fan D.D."/>
            <person name="He J."/>
            <person name="Hou H.L."/>
            <person name="Hu L."/>
            <person name="Hu X.T."/>
            <person name="Jiang X.T."/>
            <person name="Lai R."/>
            <person name="Lang Y.S."/>
            <person name="Liang B."/>
            <person name="Liao S.G."/>
            <person name="Mu D."/>
            <person name="Ma Y.Y."/>
            <person name="Niu Y.Y."/>
            <person name="Sun X.Q."/>
            <person name="Xia J.Q."/>
            <person name="Xiao J."/>
            <person name="Xiong Z.Q."/>
            <person name="Xu L."/>
            <person name="Yang L."/>
            <person name="Zhang Y."/>
            <person name="Zhao W."/>
            <person name="Zhao X.D."/>
            <person name="Zheng Y.T."/>
            <person name="Zhou J.M."/>
            <person name="Zhu Y.B."/>
            <person name="Zhang G.J."/>
            <person name="Wang J."/>
            <person name="Yao Y.G."/>
        </authorList>
    </citation>
    <scope>NUCLEOTIDE SEQUENCE [LARGE SCALE GENOMIC DNA]</scope>
</reference>
<dbReference type="InParanoid" id="L8Y9N3"/>
<dbReference type="PANTHER" id="PTHR47304:SF1">
    <property type="entry name" value="COMPLEMENT COMPONENT C8 GAMMA CHAIN"/>
    <property type="match status" value="1"/>
</dbReference>
<dbReference type="InterPro" id="IPR000566">
    <property type="entry name" value="Lipocln_cytosolic_FA-bd_dom"/>
</dbReference>
<evidence type="ECO:0000259" key="20">
    <source>
        <dbReference type="Pfam" id="PF00061"/>
    </source>
</evidence>
<evidence type="ECO:0000256" key="6">
    <source>
        <dbReference type="ARBA" id="ARBA00022588"/>
    </source>
</evidence>
<dbReference type="Gene3D" id="2.40.128.20">
    <property type="match status" value="3"/>
</dbReference>
<keyword evidence="4" id="KW-0964">Secreted</keyword>
<dbReference type="GO" id="GO:0006957">
    <property type="term" value="P:complement activation, alternative pathway"/>
    <property type="evidence" value="ECO:0007669"/>
    <property type="project" value="UniProtKB-KW"/>
</dbReference>
<evidence type="ECO:0000256" key="17">
    <source>
        <dbReference type="ARBA" id="ARBA00069448"/>
    </source>
</evidence>
<dbReference type="PROSITE" id="PS00213">
    <property type="entry name" value="LIPOCALIN"/>
    <property type="match status" value="2"/>
</dbReference>
<sequence>MPPSPISTIQPKANFDARQFAGTWFLVAVGSACRFLQEQAHRAEATALHVTPQGETMAVSNFRKLDGICWQVRQLYADTGVPGRFLLQARGARGAVHVVVAETDYRDFAIVFLERARQLSVKLYARSLPVSDPVLATFEQHVQGANLTEDQVVFFPKYGFCEEASADQFHTLDELSALSAHRRAQRCDTWSYILVPGTQPGQFTVDRNRASGVDRGEIQVVNTDYTSFALLLAHRWAGSQAIISTSLLGRSWVLPPGTLGKFICLGRMQGFSEDNVVFPDVTALVPASPLDPLLNPVPVMLVTSHSRSATPVSAQLRMAALRTACLGLVLLGVLGSLQTPAQAQVSVQPDFQQDKFLGRWFSVGLASNASWFLEKKAVLSTCKTMVVPTEDSDLNLTSTFLRKNQCETRTMLLRRAGTPGSYSYRSPHWGSTYSVSVVETNYEEYALLFTQGAKGPGQEFRMAALYSRALAPLKAELQEKFSAFCKSQGFTEDSIVFLPQTDKCMKQQE</sequence>
<keyword evidence="10" id="KW-0180">Complement pathway</keyword>
<evidence type="ECO:0000256" key="7">
    <source>
        <dbReference type="ARBA" id="ARBA00022729"/>
    </source>
</evidence>
<keyword evidence="11" id="KW-0473">Membrane attack complex</keyword>
<keyword evidence="22" id="KW-1185">Reference proteome</keyword>
<proteinExistence type="inferred from homology"/>
<evidence type="ECO:0000313" key="22">
    <source>
        <dbReference type="Proteomes" id="UP000011518"/>
    </source>
</evidence>
<keyword evidence="15" id="KW-0179">Complement alternate pathway</keyword>
<dbReference type="PANTHER" id="PTHR47304">
    <property type="entry name" value="COMPLEMENT COMPONENT C8 GAMMA CHAIN"/>
    <property type="match status" value="1"/>
</dbReference>
<evidence type="ECO:0000256" key="1">
    <source>
        <dbReference type="ARBA" id="ARBA00004175"/>
    </source>
</evidence>
<evidence type="ECO:0000256" key="5">
    <source>
        <dbReference type="ARBA" id="ARBA00022537"/>
    </source>
</evidence>
<evidence type="ECO:0000256" key="2">
    <source>
        <dbReference type="ARBA" id="ARBA00004613"/>
    </source>
</evidence>
<evidence type="ECO:0000256" key="10">
    <source>
        <dbReference type="ARBA" id="ARBA00022875"/>
    </source>
</evidence>
<dbReference type="EMBL" id="KB362898">
    <property type="protein sequence ID" value="ELV13133.1"/>
    <property type="molecule type" value="Genomic_DNA"/>
</dbReference>
<evidence type="ECO:0000256" key="18">
    <source>
        <dbReference type="ARBA" id="ARBA00093391"/>
    </source>
</evidence>
<feature type="domain" description="Lipocalin/cytosolic fatty-acid binding" evidence="20">
    <location>
        <begin position="358"/>
        <end position="502"/>
    </location>
</feature>
<evidence type="ECO:0000256" key="12">
    <source>
        <dbReference type="ARBA" id="ARBA00023072"/>
    </source>
</evidence>
<accession>L8Y9N3</accession>
<dbReference type="GO" id="GO:0019841">
    <property type="term" value="F:retinol binding"/>
    <property type="evidence" value="ECO:0007669"/>
    <property type="project" value="UniProtKB-KW"/>
</dbReference>
<keyword evidence="13" id="KW-0472">Membrane</keyword>
<dbReference type="GO" id="GO:0016853">
    <property type="term" value="F:isomerase activity"/>
    <property type="evidence" value="ECO:0007669"/>
    <property type="project" value="UniProtKB-KW"/>
</dbReference>
<dbReference type="GO" id="GO:0006958">
    <property type="term" value="P:complement activation, classical pathway"/>
    <property type="evidence" value="ECO:0007669"/>
    <property type="project" value="UniProtKB-KW"/>
</dbReference>
<evidence type="ECO:0000256" key="19">
    <source>
        <dbReference type="ARBA" id="ARBA00093472"/>
    </source>
</evidence>
<dbReference type="GO" id="GO:0031640">
    <property type="term" value="P:killing of cells of another organism"/>
    <property type="evidence" value="ECO:0007669"/>
    <property type="project" value="UniProtKB-KW"/>
</dbReference>
<dbReference type="InterPro" id="IPR043245">
    <property type="entry name" value="C8G"/>
</dbReference>
<dbReference type="PRINTS" id="PR01254">
    <property type="entry name" value="PGNDSYNTHASE"/>
</dbReference>
<dbReference type="AlphaFoldDB" id="L8Y9N3"/>
<evidence type="ECO:0000256" key="3">
    <source>
        <dbReference type="ARBA" id="ARBA00006889"/>
    </source>
</evidence>
<protein>
    <recommendedName>
        <fullName evidence="17">Complement component C8 gamma chain</fullName>
    </recommendedName>
</protein>
<evidence type="ECO:0000256" key="16">
    <source>
        <dbReference type="ARBA" id="ARBA00023298"/>
    </source>
</evidence>
<dbReference type="GO" id="GO:0070062">
    <property type="term" value="C:extracellular exosome"/>
    <property type="evidence" value="ECO:0007669"/>
    <property type="project" value="TreeGrafter"/>
</dbReference>
<feature type="domain" description="Lipocalin/cytosolic fatty-acid binding" evidence="20">
    <location>
        <begin position="21"/>
        <end position="157"/>
    </location>
</feature>
<dbReference type="GO" id="GO:0001848">
    <property type="term" value="F:complement binding"/>
    <property type="evidence" value="ECO:0007669"/>
    <property type="project" value="TreeGrafter"/>
</dbReference>
<comment type="function">
    <text evidence="18">Component of the membrane attack complex (MAC), a multiprotein complex activated by the complement cascade, which inserts into a target cell membrane and forms a pore, leading to target cell membrane rupture and cell lysis. The MAC is initiated by proteolytic cleavage of C5 into complement C5b in response to the classical, alternative, lectin and GZMK complement pathways. The complement pathways consist in a cascade of proteins that leads to phagocytosis and breakdown of pathogens and signaling that strengthens the adaptive immune system. C8G, together with C8A and C8B, inserts into the target membrane, but does not form pores by itself. During MAC assembly, associates with C5b, C6 and C7 to form the C5b8 intermediate complex that inserts into the target membrane and traverses the bilayer increasing membrane rigidity.</text>
</comment>
<evidence type="ECO:0000256" key="13">
    <source>
        <dbReference type="ARBA" id="ARBA00023136"/>
    </source>
</evidence>
<dbReference type="Pfam" id="PF00061">
    <property type="entry name" value="Lipocalin"/>
    <property type="match status" value="3"/>
</dbReference>
<evidence type="ECO:0000256" key="8">
    <source>
        <dbReference type="ARBA" id="ARBA00022852"/>
    </source>
</evidence>
<keyword evidence="21" id="KW-0413">Isomerase</keyword>
<reference evidence="22" key="1">
    <citation type="submission" date="2012-07" db="EMBL/GenBank/DDBJ databases">
        <title>Genome of the Chinese tree shrew, a rising model animal genetically related to primates.</title>
        <authorList>
            <person name="Zhang G."/>
            <person name="Fan Y."/>
            <person name="Yao Y."/>
            <person name="Huang Z."/>
        </authorList>
    </citation>
    <scope>NUCLEOTIDE SEQUENCE [LARGE SCALE GENOMIC DNA]</scope>
</reference>
<evidence type="ECO:0000256" key="15">
    <source>
        <dbReference type="ARBA" id="ARBA00023162"/>
    </source>
</evidence>
<dbReference type="GO" id="GO:0005579">
    <property type="term" value="C:membrane attack complex"/>
    <property type="evidence" value="ECO:0007669"/>
    <property type="project" value="UniProtKB-KW"/>
</dbReference>
<keyword evidence="6" id="KW-0399">Innate immunity</keyword>
<keyword evidence="5" id="KW-1052">Target cell membrane</keyword>
<evidence type="ECO:0000256" key="11">
    <source>
        <dbReference type="ARBA" id="ARBA00023058"/>
    </source>
</evidence>
<keyword evidence="12" id="KW-0683">Retinol-binding</keyword>
<evidence type="ECO:0000256" key="4">
    <source>
        <dbReference type="ARBA" id="ARBA00022525"/>
    </source>
</evidence>
<dbReference type="FunFam" id="2.40.128.20:FF:000015">
    <property type="entry name" value="Complement component C8 gamma chain"/>
    <property type="match status" value="1"/>
</dbReference>
<gene>
    <name evidence="21" type="ORF">TREES_T100011177</name>
</gene>
<evidence type="ECO:0000256" key="9">
    <source>
        <dbReference type="ARBA" id="ARBA00022859"/>
    </source>
</evidence>
<keyword evidence="8" id="KW-0204">Cytolysis</keyword>
<dbReference type="InterPro" id="IPR022272">
    <property type="entry name" value="Lipocalin_CS"/>
</dbReference>
<dbReference type="Proteomes" id="UP000011518">
    <property type="component" value="Unassembled WGS sequence"/>
</dbReference>
<keyword evidence="14" id="KW-1015">Disulfide bond</keyword>
<dbReference type="GO" id="GO:0072562">
    <property type="term" value="C:blood microparticle"/>
    <property type="evidence" value="ECO:0007669"/>
    <property type="project" value="TreeGrafter"/>
</dbReference>
<comment type="similarity">
    <text evidence="3">Belongs to the calycin superfamily. Lipocalin family.</text>
</comment>
<comment type="subcellular location">
    <subcellularLocation>
        <location evidence="2">Secreted</location>
    </subcellularLocation>
    <subcellularLocation>
        <location evidence="1">Target cell membrane</location>
    </subcellularLocation>
</comment>
<dbReference type="STRING" id="246437.L8Y9N3"/>
<keyword evidence="16" id="KW-1053">Target membrane</keyword>
<feature type="domain" description="Lipocalin/cytosolic fatty-acid binding" evidence="20">
    <location>
        <begin position="173"/>
        <end position="282"/>
    </location>
</feature>
<dbReference type="InterPro" id="IPR012674">
    <property type="entry name" value="Calycin"/>
</dbReference>
<keyword evidence="9" id="KW-0391">Immunity</keyword>
<name>L8Y9N3_TUPCH</name>